<dbReference type="InterPro" id="IPR036397">
    <property type="entry name" value="RNaseH_sf"/>
</dbReference>
<evidence type="ECO:0000313" key="5">
    <source>
        <dbReference type="EMBL" id="GIH44450.1"/>
    </source>
</evidence>
<dbReference type="PANTHER" id="PTHR30231:SF4">
    <property type="entry name" value="PROTEIN NEN2"/>
    <property type="match status" value="1"/>
</dbReference>
<keyword evidence="3 5" id="KW-0269">Exonuclease</keyword>
<dbReference type="Gene3D" id="3.30.420.10">
    <property type="entry name" value="Ribonuclease H-like superfamily/Ribonuclease H"/>
    <property type="match status" value="1"/>
</dbReference>
<evidence type="ECO:0000256" key="3">
    <source>
        <dbReference type="ARBA" id="ARBA00022839"/>
    </source>
</evidence>
<dbReference type="Proteomes" id="UP000603904">
    <property type="component" value="Unassembled WGS sequence"/>
</dbReference>
<dbReference type="SMART" id="SM00479">
    <property type="entry name" value="EXOIII"/>
    <property type="match status" value="1"/>
</dbReference>
<organism evidence="5 6">
    <name type="scientific">Microbispora corallina</name>
    <dbReference type="NCBI Taxonomy" id="83302"/>
    <lineage>
        <taxon>Bacteria</taxon>
        <taxon>Bacillati</taxon>
        <taxon>Actinomycetota</taxon>
        <taxon>Actinomycetes</taxon>
        <taxon>Streptosporangiales</taxon>
        <taxon>Streptosporangiaceae</taxon>
        <taxon>Microbispora</taxon>
    </lineage>
</organism>
<dbReference type="SUPFAM" id="SSF53098">
    <property type="entry name" value="Ribonuclease H-like"/>
    <property type="match status" value="1"/>
</dbReference>
<feature type="domain" description="Exonuclease" evidence="4">
    <location>
        <begin position="7"/>
        <end position="189"/>
    </location>
</feature>
<name>A0ABQ4GBI0_9ACTN</name>
<evidence type="ECO:0000256" key="2">
    <source>
        <dbReference type="ARBA" id="ARBA00022801"/>
    </source>
</evidence>
<evidence type="ECO:0000256" key="1">
    <source>
        <dbReference type="ARBA" id="ARBA00022722"/>
    </source>
</evidence>
<evidence type="ECO:0000313" key="6">
    <source>
        <dbReference type="Proteomes" id="UP000603904"/>
    </source>
</evidence>
<keyword evidence="1" id="KW-0540">Nuclease</keyword>
<protein>
    <submittedName>
        <fullName evidence="5">3'-5' exonuclease</fullName>
    </submittedName>
</protein>
<proteinExistence type="predicted"/>
<dbReference type="InterPro" id="IPR013520">
    <property type="entry name" value="Ribonucl_H"/>
</dbReference>
<dbReference type="PANTHER" id="PTHR30231">
    <property type="entry name" value="DNA POLYMERASE III SUBUNIT EPSILON"/>
    <property type="match status" value="1"/>
</dbReference>
<dbReference type="NCBIfam" id="NF005927">
    <property type="entry name" value="PRK07942.1"/>
    <property type="match status" value="1"/>
</dbReference>
<evidence type="ECO:0000259" key="4">
    <source>
        <dbReference type="SMART" id="SM00479"/>
    </source>
</evidence>
<accession>A0ABQ4GBI0</accession>
<keyword evidence="2" id="KW-0378">Hydrolase</keyword>
<dbReference type="InterPro" id="IPR012337">
    <property type="entry name" value="RNaseH-like_sf"/>
</dbReference>
<dbReference type="Pfam" id="PF00929">
    <property type="entry name" value="RNase_T"/>
    <property type="match status" value="1"/>
</dbReference>
<dbReference type="EMBL" id="BOOC01000059">
    <property type="protein sequence ID" value="GIH44450.1"/>
    <property type="molecule type" value="Genomic_DNA"/>
</dbReference>
<dbReference type="RefSeq" id="WP_204061446.1">
    <property type="nucleotide sequence ID" value="NZ_BAAAGP010000030.1"/>
</dbReference>
<keyword evidence="6" id="KW-1185">Reference proteome</keyword>
<dbReference type="GO" id="GO:0004527">
    <property type="term" value="F:exonuclease activity"/>
    <property type="evidence" value="ECO:0007669"/>
    <property type="project" value="UniProtKB-KW"/>
</dbReference>
<dbReference type="CDD" id="cd06127">
    <property type="entry name" value="DEDDh"/>
    <property type="match status" value="1"/>
</dbReference>
<sequence length="265" mass="28914">MTWLTGHWAGFDLETTGVSVDDDRVVTACIARVDTSGSQPPAVRSALADPGIEIPEAATEVHGISTEHARRHGAPAAEVVAQVADALMAAVYEGLPIVGFNLQYDVTLLDRETRRYGLEPFGDRLVAACGVVIDGYVLHKYADPFRKGSRKLTAVCEHYGVRLDGAHDSHQDALAAARVVFRIGQYAQKGVDWLREQGFKDDVARRLAGLASLDLPALHGLQVRAKAEQAASFISYLKRQRKPYGDVRGEWPCVPFEPVRQEALA</sequence>
<reference evidence="5 6" key="1">
    <citation type="submission" date="2021-01" db="EMBL/GenBank/DDBJ databases">
        <title>Whole genome shotgun sequence of Microbispora corallina NBRC 16416.</title>
        <authorList>
            <person name="Komaki H."/>
            <person name="Tamura T."/>
        </authorList>
    </citation>
    <scope>NUCLEOTIDE SEQUENCE [LARGE SCALE GENOMIC DNA]</scope>
    <source>
        <strain evidence="5 6">NBRC 16416</strain>
    </source>
</reference>
<gene>
    <name evidence="5" type="ORF">Mco01_74500</name>
</gene>
<comment type="caution">
    <text evidence="5">The sequence shown here is derived from an EMBL/GenBank/DDBJ whole genome shotgun (WGS) entry which is preliminary data.</text>
</comment>